<dbReference type="EMBL" id="JAABOA010004650">
    <property type="protein sequence ID" value="KAF9577574.1"/>
    <property type="molecule type" value="Genomic_DNA"/>
</dbReference>
<accession>A0A9P6FLS0</accession>
<gene>
    <name evidence="1" type="ORF">BGW38_007129</name>
</gene>
<protein>
    <submittedName>
        <fullName evidence="1">Uncharacterized protein</fullName>
    </submittedName>
</protein>
<organism evidence="1 2">
    <name type="scientific">Lunasporangiospora selenospora</name>
    <dbReference type="NCBI Taxonomy" id="979761"/>
    <lineage>
        <taxon>Eukaryota</taxon>
        <taxon>Fungi</taxon>
        <taxon>Fungi incertae sedis</taxon>
        <taxon>Mucoromycota</taxon>
        <taxon>Mortierellomycotina</taxon>
        <taxon>Mortierellomycetes</taxon>
        <taxon>Mortierellales</taxon>
        <taxon>Mortierellaceae</taxon>
        <taxon>Lunasporangiospora</taxon>
    </lineage>
</organism>
<evidence type="ECO:0000313" key="1">
    <source>
        <dbReference type="EMBL" id="KAF9577574.1"/>
    </source>
</evidence>
<evidence type="ECO:0000313" key="2">
    <source>
        <dbReference type="Proteomes" id="UP000780801"/>
    </source>
</evidence>
<feature type="non-terminal residue" evidence="1">
    <location>
        <position position="1"/>
    </location>
</feature>
<dbReference type="Proteomes" id="UP000780801">
    <property type="component" value="Unassembled WGS sequence"/>
</dbReference>
<name>A0A9P6FLS0_9FUNG</name>
<sequence>GAAASAHLRKYSALLSNGIVAGAGAADGSVAAVADESFAETVTNETGADETEADDMISFLVSSGGLHRLLPRR</sequence>
<keyword evidence="2" id="KW-1185">Reference proteome</keyword>
<dbReference type="AlphaFoldDB" id="A0A9P6FLS0"/>
<reference evidence="1" key="1">
    <citation type="journal article" date="2020" name="Fungal Divers.">
        <title>Resolving the Mortierellaceae phylogeny through synthesis of multi-gene phylogenetics and phylogenomics.</title>
        <authorList>
            <person name="Vandepol N."/>
            <person name="Liber J."/>
            <person name="Desiro A."/>
            <person name="Na H."/>
            <person name="Kennedy M."/>
            <person name="Barry K."/>
            <person name="Grigoriev I.V."/>
            <person name="Miller A.N."/>
            <person name="O'Donnell K."/>
            <person name="Stajich J.E."/>
            <person name="Bonito G."/>
        </authorList>
    </citation>
    <scope>NUCLEOTIDE SEQUENCE</scope>
    <source>
        <strain evidence="1">KOD1015</strain>
    </source>
</reference>
<comment type="caution">
    <text evidence="1">The sequence shown here is derived from an EMBL/GenBank/DDBJ whole genome shotgun (WGS) entry which is preliminary data.</text>
</comment>
<proteinExistence type="predicted"/>